<reference evidence="1 2" key="1">
    <citation type="journal article" date="2021" name="Int. J. Syst. Evol. Microbiol.">
        <title>Amazonocrinis nigriterrae gen. nov., sp. nov., Atlanticothrix silvestris gen. nov., sp. nov. and Dendronalium phyllosphericum gen. nov., sp. nov., nostocacean cyanobacteria from Brazilian environments.</title>
        <authorList>
            <person name="Alvarenga D.O."/>
            <person name="Andreote A.P.D."/>
            <person name="Branco L.H.Z."/>
            <person name="Delbaje E."/>
            <person name="Cruz R.B."/>
            <person name="Varani A.M."/>
            <person name="Fiore M.F."/>
        </authorList>
    </citation>
    <scope>NUCLEOTIDE SEQUENCE [LARGE SCALE GENOMIC DNA]</scope>
    <source>
        <strain evidence="1 2">CENA369</strain>
    </source>
</reference>
<protein>
    <submittedName>
        <fullName evidence="1">Uncharacterized protein</fullName>
    </submittedName>
</protein>
<keyword evidence="2" id="KW-1185">Reference proteome</keyword>
<dbReference type="EMBL" id="JAECZA010000324">
    <property type="protein sequence ID" value="MBH8578347.1"/>
    <property type="molecule type" value="Genomic_DNA"/>
</dbReference>
<organism evidence="1 2">
    <name type="scientific">Dendronalium phyllosphericum CENA369</name>
    <dbReference type="NCBI Taxonomy" id="1725256"/>
    <lineage>
        <taxon>Bacteria</taxon>
        <taxon>Bacillati</taxon>
        <taxon>Cyanobacteriota</taxon>
        <taxon>Cyanophyceae</taxon>
        <taxon>Nostocales</taxon>
        <taxon>Nostocaceae</taxon>
        <taxon>Dendronalium</taxon>
        <taxon>Dendronalium phyllosphericum</taxon>
    </lineage>
</organism>
<dbReference type="AlphaFoldDB" id="A0A8J7LHQ1"/>
<dbReference type="RefSeq" id="WP_214437010.1">
    <property type="nucleotide sequence ID" value="NZ_CAWPUQ010000264.1"/>
</dbReference>
<dbReference type="Proteomes" id="UP000662314">
    <property type="component" value="Unassembled WGS sequence"/>
</dbReference>
<evidence type="ECO:0000313" key="2">
    <source>
        <dbReference type="Proteomes" id="UP000662314"/>
    </source>
</evidence>
<sequence>MKVDATAAGFLLSSVCAASGWVVWWQNKIKFDKEIAARDAADSATKAYAAKRDFEHLRNNQKDISTGITLGFDEMERRFEVLDRDILDIKAQLTILNATEHR</sequence>
<accession>A0A8J7LHQ1</accession>
<comment type="caution">
    <text evidence="1">The sequence shown here is derived from an EMBL/GenBank/DDBJ whole genome shotgun (WGS) entry which is preliminary data.</text>
</comment>
<gene>
    <name evidence="1" type="ORF">I8752_36500</name>
</gene>
<evidence type="ECO:0000313" key="1">
    <source>
        <dbReference type="EMBL" id="MBH8578347.1"/>
    </source>
</evidence>
<proteinExistence type="predicted"/>
<name>A0A8J7LHQ1_9NOST</name>